<dbReference type="Proteomes" id="UP001224781">
    <property type="component" value="Unassembled WGS sequence"/>
</dbReference>
<organism evidence="1 2">
    <name type="scientific">Agrobacterium larrymoorei</name>
    <dbReference type="NCBI Taxonomy" id="160699"/>
    <lineage>
        <taxon>Bacteria</taxon>
        <taxon>Pseudomonadati</taxon>
        <taxon>Pseudomonadota</taxon>
        <taxon>Alphaproteobacteria</taxon>
        <taxon>Hyphomicrobiales</taxon>
        <taxon>Rhizobiaceae</taxon>
        <taxon>Rhizobium/Agrobacterium group</taxon>
        <taxon>Agrobacterium</taxon>
    </lineage>
</organism>
<evidence type="ECO:0008006" key="3">
    <source>
        <dbReference type="Google" id="ProtNLM"/>
    </source>
</evidence>
<sequence>MIEEKRGDGTHVNHFCSNPGCTKWGSLGYSQSKIDAPQWWCWEHYPYKQAPS</sequence>
<accession>A0ABU0UF73</accession>
<evidence type="ECO:0000313" key="2">
    <source>
        <dbReference type="Proteomes" id="UP001224781"/>
    </source>
</evidence>
<reference evidence="1 2" key="1">
    <citation type="submission" date="2023-07" db="EMBL/GenBank/DDBJ databases">
        <title>Functional and genomic diversity of the sorghum phyllosphere microbiome.</title>
        <authorList>
            <person name="Shade A."/>
        </authorList>
    </citation>
    <scope>NUCLEOTIDE SEQUENCE [LARGE SCALE GENOMIC DNA]</scope>
    <source>
        <strain evidence="1 2">SORGH_AS_1126</strain>
    </source>
</reference>
<protein>
    <recommendedName>
        <fullName evidence="3">GcrA cell cycle regulator</fullName>
    </recommendedName>
</protein>
<comment type="caution">
    <text evidence="1">The sequence shown here is derived from an EMBL/GenBank/DDBJ whole genome shotgun (WGS) entry which is preliminary data.</text>
</comment>
<keyword evidence="2" id="KW-1185">Reference proteome</keyword>
<name>A0ABU0UF73_9HYPH</name>
<proteinExistence type="predicted"/>
<evidence type="ECO:0000313" key="1">
    <source>
        <dbReference type="EMBL" id="MDQ1183602.1"/>
    </source>
</evidence>
<gene>
    <name evidence="1" type="ORF">QE408_000724</name>
</gene>
<dbReference type="EMBL" id="JAUTBL010000001">
    <property type="protein sequence ID" value="MDQ1183602.1"/>
    <property type="molecule type" value="Genomic_DNA"/>
</dbReference>